<dbReference type="InterPro" id="IPR036388">
    <property type="entry name" value="WH-like_DNA-bd_sf"/>
</dbReference>
<name>A0A1H3B5Z1_9PSEU</name>
<dbReference type="GO" id="GO:0032993">
    <property type="term" value="C:protein-DNA complex"/>
    <property type="evidence" value="ECO:0007669"/>
    <property type="project" value="TreeGrafter"/>
</dbReference>
<organism evidence="6 7">
    <name type="scientific">Saccharopolyspora shandongensis</name>
    <dbReference type="NCBI Taxonomy" id="418495"/>
    <lineage>
        <taxon>Bacteria</taxon>
        <taxon>Bacillati</taxon>
        <taxon>Actinomycetota</taxon>
        <taxon>Actinomycetes</taxon>
        <taxon>Pseudonocardiales</taxon>
        <taxon>Pseudonocardiaceae</taxon>
        <taxon>Saccharopolyspora</taxon>
    </lineage>
</organism>
<dbReference type="STRING" id="418495.SAMN05216215_101052"/>
<dbReference type="PANTHER" id="PTHR30346">
    <property type="entry name" value="TRANSCRIPTIONAL DUAL REGULATOR HCAR-RELATED"/>
    <property type="match status" value="1"/>
</dbReference>
<dbReference type="Gene3D" id="1.10.10.10">
    <property type="entry name" value="Winged helix-like DNA-binding domain superfamily/Winged helix DNA-binding domain"/>
    <property type="match status" value="1"/>
</dbReference>
<proteinExistence type="inferred from homology"/>
<evidence type="ECO:0000313" key="6">
    <source>
        <dbReference type="EMBL" id="SDX36479.1"/>
    </source>
</evidence>
<evidence type="ECO:0000256" key="1">
    <source>
        <dbReference type="ARBA" id="ARBA00009437"/>
    </source>
</evidence>
<dbReference type="SUPFAM" id="SSF46785">
    <property type="entry name" value="Winged helix' DNA-binding domain"/>
    <property type="match status" value="1"/>
</dbReference>
<evidence type="ECO:0000259" key="5">
    <source>
        <dbReference type="PROSITE" id="PS50931"/>
    </source>
</evidence>
<dbReference type="Gene3D" id="3.40.190.10">
    <property type="entry name" value="Periplasmic binding protein-like II"/>
    <property type="match status" value="2"/>
</dbReference>
<dbReference type="OrthoDB" id="4131546at2"/>
<dbReference type="EMBL" id="FNOK01000010">
    <property type="protein sequence ID" value="SDX36479.1"/>
    <property type="molecule type" value="Genomic_DNA"/>
</dbReference>
<dbReference type="AlphaFoldDB" id="A0A1H3B5Z1"/>
<protein>
    <submittedName>
        <fullName evidence="6">DNA-binding transcriptional regulator, LysR family</fullName>
    </submittedName>
</protein>
<dbReference type="RefSeq" id="WP_093265336.1">
    <property type="nucleotide sequence ID" value="NZ_FNOK01000010.1"/>
</dbReference>
<evidence type="ECO:0000313" key="7">
    <source>
        <dbReference type="Proteomes" id="UP000199529"/>
    </source>
</evidence>
<keyword evidence="4" id="KW-0804">Transcription</keyword>
<dbReference type="Pfam" id="PF03466">
    <property type="entry name" value="LysR_substrate"/>
    <property type="match status" value="1"/>
</dbReference>
<evidence type="ECO:0000256" key="3">
    <source>
        <dbReference type="ARBA" id="ARBA00023125"/>
    </source>
</evidence>
<sequence length="292" mass="31644">MSLEWGRLRILDAVARSGSVTRAAAMLHMTGPAVSQQLRRIEAEAGAKVVVADGRGVRLTPRGRVLADYANRVAELMQQAENDLHRDEPLAGHLRIAAIASTIRTLLAAKLPAFQRAHPRVRVSIEDGETIDHLAMLSDGRLELVLAESWNTAPLEIPRGIRARQIESETVCLALPVGHPLADRGQIDVRDLAGEQWATCAHGSDSHTALVQMARDHDVEPDVTHHVADHSTQLALVRAGLAIACLPASAEIREVPGVICRPLAAEMRRDVLLLASNRTAPLAVEALVEHLR</sequence>
<feature type="domain" description="HTH lysR-type" evidence="5">
    <location>
        <begin position="1"/>
        <end position="60"/>
    </location>
</feature>
<dbReference type="InterPro" id="IPR036390">
    <property type="entry name" value="WH_DNA-bd_sf"/>
</dbReference>
<keyword evidence="2" id="KW-0805">Transcription regulation</keyword>
<dbReference type="Proteomes" id="UP000199529">
    <property type="component" value="Unassembled WGS sequence"/>
</dbReference>
<dbReference type="InterPro" id="IPR005119">
    <property type="entry name" value="LysR_subst-bd"/>
</dbReference>
<dbReference type="GO" id="GO:0003700">
    <property type="term" value="F:DNA-binding transcription factor activity"/>
    <property type="evidence" value="ECO:0007669"/>
    <property type="project" value="InterPro"/>
</dbReference>
<reference evidence="7" key="1">
    <citation type="submission" date="2016-10" db="EMBL/GenBank/DDBJ databases">
        <authorList>
            <person name="Varghese N."/>
            <person name="Submissions S."/>
        </authorList>
    </citation>
    <scope>NUCLEOTIDE SEQUENCE [LARGE SCALE GENOMIC DNA]</scope>
    <source>
        <strain evidence="7">CGMCC 4.3530</strain>
    </source>
</reference>
<comment type="similarity">
    <text evidence="1">Belongs to the LysR transcriptional regulatory family.</text>
</comment>
<dbReference type="PANTHER" id="PTHR30346:SF29">
    <property type="entry name" value="LYSR SUBSTRATE-BINDING"/>
    <property type="match status" value="1"/>
</dbReference>
<dbReference type="InterPro" id="IPR000847">
    <property type="entry name" value="LysR_HTH_N"/>
</dbReference>
<keyword evidence="3 6" id="KW-0238">DNA-binding</keyword>
<dbReference type="Pfam" id="PF00126">
    <property type="entry name" value="HTH_1"/>
    <property type="match status" value="1"/>
</dbReference>
<evidence type="ECO:0000256" key="4">
    <source>
        <dbReference type="ARBA" id="ARBA00023163"/>
    </source>
</evidence>
<dbReference type="PROSITE" id="PS50931">
    <property type="entry name" value="HTH_LYSR"/>
    <property type="match status" value="1"/>
</dbReference>
<gene>
    <name evidence="6" type="ORF">SAMN05216215_101052</name>
</gene>
<dbReference type="SUPFAM" id="SSF53850">
    <property type="entry name" value="Periplasmic binding protein-like II"/>
    <property type="match status" value="1"/>
</dbReference>
<keyword evidence="7" id="KW-1185">Reference proteome</keyword>
<evidence type="ECO:0000256" key="2">
    <source>
        <dbReference type="ARBA" id="ARBA00023015"/>
    </source>
</evidence>
<accession>A0A1H3B5Z1</accession>
<dbReference type="GO" id="GO:0003677">
    <property type="term" value="F:DNA binding"/>
    <property type="evidence" value="ECO:0007669"/>
    <property type="project" value="UniProtKB-KW"/>
</dbReference>